<keyword evidence="1" id="KW-0472">Membrane</keyword>
<keyword evidence="1" id="KW-1133">Transmembrane helix</keyword>
<evidence type="ECO:0000313" key="2">
    <source>
        <dbReference type="EMBL" id="SUM56189.1"/>
    </source>
</evidence>
<accession>A0A380GPZ7</accession>
<dbReference type="AlphaFoldDB" id="A0A380GPZ7"/>
<organism evidence="2 3">
    <name type="scientific">Staphylococcus nepalensis</name>
    <dbReference type="NCBI Taxonomy" id="214473"/>
    <lineage>
        <taxon>Bacteria</taxon>
        <taxon>Bacillati</taxon>
        <taxon>Bacillota</taxon>
        <taxon>Bacilli</taxon>
        <taxon>Bacillales</taxon>
        <taxon>Staphylococcaceae</taxon>
        <taxon>Staphylococcus</taxon>
    </lineage>
</organism>
<dbReference type="EMBL" id="UHDS01000001">
    <property type="protein sequence ID" value="SUM56189.1"/>
    <property type="molecule type" value="Genomic_DNA"/>
</dbReference>
<gene>
    <name evidence="2" type="ORF">NCTC13834_02595</name>
</gene>
<feature type="transmembrane region" description="Helical" evidence="1">
    <location>
        <begin position="13"/>
        <end position="32"/>
    </location>
</feature>
<name>A0A380GPZ7_9STAP</name>
<evidence type="ECO:0000256" key="1">
    <source>
        <dbReference type="SAM" id="Phobius"/>
    </source>
</evidence>
<protein>
    <submittedName>
        <fullName evidence="2">Uncharacterized protein</fullName>
    </submittedName>
</protein>
<evidence type="ECO:0000313" key="3">
    <source>
        <dbReference type="Proteomes" id="UP000254412"/>
    </source>
</evidence>
<dbReference type="Proteomes" id="UP000254412">
    <property type="component" value="Unassembled WGS sequence"/>
</dbReference>
<sequence length="38" mass="4109">MFLVTFYTGNQDLLTSSIVGVVGLIGNILIGIDVKKRL</sequence>
<keyword evidence="1" id="KW-0812">Transmembrane</keyword>
<proteinExistence type="predicted"/>
<reference evidence="2 3" key="1">
    <citation type="submission" date="2018-06" db="EMBL/GenBank/DDBJ databases">
        <authorList>
            <consortium name="Pathogen Informatics"/>
            <person name="Doyle S."/>
        </authorList>
    </citation>
    <scope>NUCLEOTIDE SEQUENCE [LARGE SCALE GENOMIC DNA]</scope>
    <source>
        <strain evidence="2 3">NCTC13834</strain>
    </source>
</reference>